<dbReference type="Gene3D" id="1.20.1260.20">
    <property type="entry name" value="PPE superfamily"/>
    <property type="match status" value="1"/>
</dbReference>
<accession>A0A1H9RY77</accession>
<dbReference type="OrthoDB" id="3846417at2"/>
<evidence type="ECO:0000313" key="2">
    <source>
        <dbReference type="Proteomes" id="UP000182841"/>
    </source>
</evidence>
<proteinExistence type="predicted"/>
<dbReference type="AlphaFoldDB" id="A0A1H9RY77"/>
<dbReference type="InterPro" id="IPR038332">
    <property type="entry name" value="PPE_sf"/>
</dbReference>
<dbReference type="EMBL" id="FOGO01000004">
    <property type="protein sequence ID" value="SER77063.1"/>
    <property type="molecule type" value="Genomic_DNA"/>
</dbReference>
<keyword evidence="2" id="KW-1185">Reference proteome</keyword>
<protein>
    <submittedName>
        <fullName evidence="1">Uncharacterized protein</fullName>
    </submittedName>
</protein>
<dbReference type="Proteomes" id="UP000182841">
    <property type="component" value="Unassembled WGS sequence"/>
</dbReference>
<evidence type="ECO:0000313" key="1">
    <source>
        <dbReference type="EMBL" id="SER77063.1"/>
    </source>
</evidence>
<gene>
    <name evidence="1" type="ORF">SAMN05421870_104103</name>
</gene>
<dbReference type="RefSeq" id="WP_074999915.1">
    <property type="nucleotide sequence ID" value="NZ_FOGO01000004.1"/>
</dbReference>
<sequence length="771" mass="83429">MSEGLGYPEVRHADLTPLNEAVAKWKNAPGKFEQVATNFAGEVVKGLADSDWEGESAEAAWRRFRTVRAQLLAAQEEARRTHVVLSEALGRFRSAQKVLQDIADELEGHAHLRLDPRDGTVSLQLTDEEEQHRTLWAKAYREIITGYRDRTLAALDSADQADRDLAHALTADVNGTARGFNDHAYDSLAAARAQAAQDLKEALHLARAENGTTGSARLERFTALIARHSRDPEFAARFATELGAERTLRLWYNATHPHHPDHPDTEIDDAAWWKSAKVLQESLSTTLAHATHVDTPAMRQWQQDMIALGDQRLESSGGRTHPYGFQLMNNLMHSGTYDAGFLNRYGARLVDWDEQLNTREGFAYWANSADTDDLDPGGAPGDTGHDAMVGFLEALGHNPGAATAFFAQPAGVSGVVDRDSELSDRLSYLTTDRNWIFDGNTRAGPRELPGHEALGHALTAAATGYAWDDPQLTGKDPELFRHGGDRRTAATADVMEQVVHVYGGPKGPELLHEQPAIAPSLGAMGGAYVDDLNRAVSGVGDSLQSTGAFPPAYPGAAALSRGQAVDFLSVLGQNETSHGLMNQAEHLYTLDRLAQNPPSGSEESWAAGRRVLLTEAEARGTLDHSRVQHIEAQYAADSAEAQRAFRESANWTRVGMSSSAPALANGILSVVGKSGPWGVVIPIAQAGGVEFAKLFHDDAVFGGPDLPDPPENTDQFFARGERDLGSTAEKYLENYGKGPDATGDLADDIKSKYLAVGPQGDAFEGREPYTG</sequence>
<reference evidence="2" key="1">
    <citation type="submission" date="2016-10" db="EMBL/GenBank/DDBJ databases">
        <authorList>
            <person name="Varghese N."/>
            <person name="Submissions S."/>
        </authorList>
    </citation>
    <scope>NUCLEOTIDE SEQUENCE [LARGE SCALE GENOMIC DNA]</scope>
    <source>
        <strain evidence="2">CGMCC 4.6825</strain>
    </source>
</reference>
<organism evidence="1 2">
    <name type="scientific">Streptomyces qinglanensis</name>
    <dbReference type="NCBI Taxonomy" id="943816"/>
    <lineage>
        <taxon>Bacteria</taxon>
        <taxon>Bacillati</taxon>
        <taxon>Actinomycetota</taxon>
        <taxon>Actinomycetes</taxon>
        <taxon>Kitasatosporales</taxon>
        <taxon>Streptomycetaceae</taxon>
        <taxon>Streptomyces</taxon>
    </lineage>
</organism>
<name>A0A1H9RY77_9ACTN</name>